<organism evidence="3 4">
    <name type="scientific">Paraglaciecola arctica BSs20135</name>
    <dbReference type="NCBI Taxonomy" id="493475"/>
    <lineage>
        <taxon>Bacteria</taxon>
        <taxon>Pseudomonadati</taxon>
        <taxon>Pseudomonadota</taxon>
        <taxon>Gammaproteobacteria</taxon>
        <taxon>Alteromonadales</taxon>
        <taxon>Alteromonadaceae</taxon>
        <taxon>Paraglaciecola</taxon>
    </lineage>
</organism>
<evidence type="ECO:0000259" key="2">
    <source>
        <dbReference type="Pfam" id="PF13166"/>
    </source>
</evidence>
<accession>K6XI54</accession>
<dbReference type="eggNOG" id="COG4694">
    <property type="taxonomic scope" value="Bacteria"/>
</dbReference>
<evidence type="ECO:0000256" key="1">
    <source>
        <dbReference type="SAM" id="Coils"/>
    </source>
</evidence>
<dbReference type="Proteomes" id="UP000006327">
    <property type="component" value="Unassembled WGS sequence"/>
</dbReference>
<dbReference type="Gene3D" id="3.40.50.300">
    <property type="entry name" value="P-loop containing nucleotide triphosphate hydrolases"/>
    <property type="match status" value="2"/>
</dbReference>
<keyword evidence="4" id="KW-1185">Reference proteome</keyword>
<dbReference type="InterPro" id="IPR027417">
    <property type="entry name" value="P-loop_NTPase"/>
</dbReference>
<feature type="coiled-coil region" evidence="1">
    <location>
        <begin position="148"/>
        <end position="218"/>
    </location>
</feature>
<dbReference type="Pfam" id="PF13166">
    <property type="entry name" value="AAA_13"/>
    <property type="match status" value="1"/>
</dbReference>
<dbReference type="STRING" id="493475.GARC_3346"/>
<reference evidence="3 4" key="1">
    <citation type="journal article" date="2017" name="Antonie Van Leeuwenhoek">
        <title>Rhizobium rhizosphaerae sp. nov., a novel species isolated from rice rhizosphere.</title>
        <authorList>
            <person name="Zhao J.J."/>
            <person name="Zhang J."/>
            <person name="Zhang R.J."/>
            <person name="Zhang C.W."/>
            <person name="Yin H.Q."/>
            <person name="Zhang X.X."/>
        </authorList>
    </citation>
    <scope>NUCLEOTIDE SEQUENCE [LARGE SCALE GENOMIC DNA]</scope>
    <source>
        <strain evidence="3 4">BSs20135</strain>
    </source>
</reference>
<dbReference type="EMBL" id="BAEO01000051">
    <property type="protein sequence ID" value="GAC20304.1"/>
    <property type="molecule type" value="Genomic_DNA"/>
</dbReference>
<gene>
    <name evidence="3" type="ORF">GARC_3346</name>
</gene>
<name>K6XI54_9ALTE</name>
<dbReference type="RefSeq" id="WP_007622099.1">
    <property type="nucleotide sequence ID" value="NZ_BAEO01000051.1"/>
</dbReference>
<dbReference type="SUPFAM" id="SSF52540">
    <property type="entry name" value="P-loop containing nucleoside triphosphate hydrolases"/>
    <property type="match status" value="1"/>
</dbReference>
<dbReference type="AlphaFoldDB" id="K6XI54"/>
<keyword evidence="1" id="KW-0175">Coiled coil</keyword>
<evidence type="ECO:0000313" key="3">
    <source>
        <dbReference type="EMBL" id="GAC20304.1"/>
    </source>
</evidence>
<comment type="caution">
    <text evidence="3">The sequence shown here is derived from an EMBL/GenBank/DDBJ whole genome shotgun (WGS) entry which is preliminary data.</text>
</comment>
<dbReference type="InterPro" id="IPR026866">
    <property type="entry name" value="CR006_AAA"/>
</dbReference>
<dbReference type="PANTHER" id="PTHR32114:SF2">
    <property type="entry name" value="ABC TRANSPORTER ABCH.3"/>
    <property type="match status" value="1"/>
</dbReference>
<feature type="coiled-coil region" evidence="1">
    <location>
        <begin position="448"/>
        <end position="475"/>
    </location>
</feature>
<sequence length="786" mass="90914">MLCRIAEIKNVGTFSQCNASKVPFEKITLIYGRNTYGKSTLGDIFYSLEKNQHDVVLARKSIPAPQDGDAQTIKFKFAAEGENEGQGLSLFRNNTWQQRLRDSHRLKTFNDAFYHDHVFTSRKFTRETKVNFSQFILGEQGVVLASRIKELNENKRRCSQRYKTLLKDVFSSVDDVDSFLVLALPADIEATRKQRDGLNEEKYRLETQNNGLEELKARAELVHIEEDYADIVPNINEINEVYSTSLDTHHEQAKEQLQIHIKMHLATAHGSEHWLQQGIKYGKGDNCQFCGQVLSDDATRLIDDYKQYFDEAFDRHESFVRQELDRLSASFDSQAFTRIARQIDRNKQTWDTYPDIIGYKVAREQLIALSDSIDGLLTVINEELLSTRAAFIEKYNIKIAKPHQTVDELDSAQLLGHISDVDEKLAEYVGMVEQCNQAIGEFKEHLDAQYLEEQLSKITQETNRLEKQLTRVEKNVHCEELIALNASIEQFKADIPALETQLSTEQNAYLETYFGSINHYFTQLGSQNFLLERQLDTSGHEPVYHLKVKFHQQDIPEVDLDKLFSESDRRALGLSVFLASLDAMNEEDLQKTVIVFDDPVTSFDDHRVSATHREMVNLSERCEQIILLSHYREGLAQFIKTYTFGNNHRIKLIEITKNHETSSLKVGNFDEFVRTAHEENREKIINFVERSAPYWECSLRSFLEMEISLRFGKQLRDRGIANDSLSSRINGMVEHGVVSDVIGKELHRWREDLNPEHHIWVGDDIENKRNTAQRFINFVYHDLIPA</sequence>
<dbReference type="PANTHER" id="PTHR32114">
    <property type="entry name" value="ABC TRANSPORTER ABCH.3"/>
    <property type="match status" value="1"/>
</dbReference>
<evidence type="ECO:0000313" key="4">
    <source>
        <dbReference type="Proteomes" id="UP000006327"/>
    </source>
</evidence>
<dbReference type="OrthoDB" id="9795565at2"/>
<proteinExistence type="predicted"/>
<protein>
    <recommendedName>
        <fullName evidence="2">Protein CR006 P-loop domain-containing protein</fullName>
    </recommendedName>
</protein>
<feature type="domain" description="Protein CR006 P-loop" evidence="2">
    <location>
        <begin position="11"/>
        <end position="641"/>
    </location>
</feature>